<keyword evidence="5" id="KW-0966">Cell projection</keyword>
<sequence>MGGASHRLETDDDDDDDNDDVINNYLPLVCCKPVSCWIQVDLEGSVPTFAQRTSGKQLRKKPPSVHLSIIGIPVYCESDALGHSTTETVFKAAILFIFFSSSPSVHLMKHFHRVVVDPSHGLEEGISQISKCSGDERQIFIWNFPLEVTFKSTNPHGWPQMIISVYGLDVFGNDVVRGYGLCHLPISPGQLPMFVPESSSLVQKLSCWLTGRRPEYVDPRILAQGEGREVFDFQRKRYEI</sequence>
<accession>A0A7R9CBT8</accession>
<dbReference type="GO" id="GO:0060271">
    <property type="term" value="P:cilium assembly"/>
    <property type="evidence" value="ECO:0007669"/>
    <property type="project" value="TreeGrafter"/>
</dbReference>
<evidence type="ECO:0000313" key="8">
    <source>
        <dbReference type="EMBL" id="CAD7392222.1"/>
    </source>
</evidence>
<dbReference type="PROSITE" id="PS51381">
    <property type="entry name" value="C2_B9"/>
    <property type="match status" value="1"/>
</dbReference>
<keyword evidence="3" id="KW-0970">Cilium biogenesis/degradation</keyword>
<proteinExistence type="inferred from homology"/>
<evidence type="ECO:0000256" key="3">
    <source>
        <dbReference type="ARBA" id="ARBA00022794"/>
    </source>
</evidence>
<evidence type="ECO:0000256" key="7">
    <source>
        <dbReference type="ARBA" id="ARBA00039274"/>
    </source>
</evidence>
<dbReference type="Pfam" id="PF07162">
    <property type="entry name" value="B9-C2"/>
    <property type="match status" value="1"/>
</dbReference>
<evidence type="ECO:0000256" key="2">
    <source>
        <dbReference type="ARBA" id="ARBA00022490"/>
    </source>
</evidence>
<dbReference type="AlphaFoldDB" id="A0A7R9CBT8"/>
<dbReference type="InterPro" id="IPR010796">
    <property type="entry name" value="C2_B9-type_dom"/>
</dbReference>
<name>A0A7R9CBT8_TIMCR</name>
<dbReference type="PANTHER" id="PTHR12968:SF1">
    <property type="entry name" value="B9 DOMAIN-CONTAINING PROTEIN 1"/>
    <property type="match status" value="1"/>
</dbReference>
<dbReference type="GO" id="GO:0036038">
    <property type="term" value="C:MKS complex"/>
    <property type="evidence" value="ECO:0007669"/>
    <property type="project" value="TreeGrafter"/>
</dbReference>
<organism evidence="8">
    <name type="scientific">Timema cristinae</name>
    <name type="common">Walking stick</name>
    <dbReference type="NCBI Taxonomy" id="61476"/>
    <lineage>
        <taxon>Eukaryota</taxon>
        <taxon>Metazoa</taxon>
        <taxon>Ecdysozoa</taxon>
        <taxon>Arthropoda</taxon>
        <taxon>Hexapoda</taxon>
        <taxon>Insecta</taxon>
        <taxon>Pterygota</taxon>
        <taxon>Neoptera</taxon>
        <taxon>Polyneoptera</taxon>
        <taxon>Phasmatodea</taxon>
        <taxon>Timematodea</taxon>
        <taxon>Timematoidea</taxon>
        <taxon>Timematidae</taxon>
        <taxon>Timema</taxon>
    </lineage>
</organism>
<dbReference type="PANTHER" id="PTHR12968">
    <property type="entry name" value="B9 DOMAIN-CONTAINING"/>
    <property type="match status" value="1"/>
</dbReference>
<protein>
    <recommendedName>
        <fullName evidence="7">B9 domain-containing protein 1</fullName>
    </recommendedName>
</protein>
<comment type="subcellular location">
    <subcellularLocation>
        <location evidence="1">Cytoplasm</location>
        <location evidence="1">Cytoskeleton</location>
        <location evidence="1">Cilium basal body</location>
    </subcellularLocation>
</comment>
<dbReference type="EMBL" id="OC316510">
    <property type="protein sequence ID" value="CAD7392222.1"/>
    <property type="molecule type" value="Genomic_DNA"/>
</dbReference>
<gene>
    <name evidence="8" type="ORF">TCEB3V08_LOCUS256</name>
</gene>
<comment type="similarity">
    <text evidence="6">Belongs to the B9D family.</text>
</comment>
<evidence type="ECO:0000256" key="6">
    <source>
        <dbReference type="ARBA" id="ARBA00038411"/>
    </source>
</evidence>
<evidence type="ECO:0000256" key="5">
    <source>
        <dbReference type="ARBA" id="ARBA00023273"/>
    </source>
</evidence>
<keyword evidence="4" id="KW-0206">Cytoskeleton</keyword>
<evidence type="ECO:0000256" key="1">
    <source>
        <dbReference type="ARBA" id="ARBA00004120"/>
    </source>
</evidence>
<keyword evidence="2" id="KW-0963">Cytoplasm</keyword>
<reference evidence="8" key="1">
    <citation type="submission" date="2020-11" db="EMBL/GenBank/DDBJ databases">
        <authorList>
            <person name="Tran Van P."/>
        </authorList>
    </citation>
    <scope>NUCLEOTIDE SEQUENCE</scope>
</reference>
<evidence type="ECO:0000256" key="4">
    <source>
        <dbReference type="ARBA" id="ARBA00023212"/>
    </source>
</evidence>